<reference evidence="1 2" key="1">
    <citation type="submission" date="2012-05" db="EMBL/GenBank/DDBJ databases">
        <title>The Genome Sequence of Eubacteriaceae bacterium CM2.</title>
        <authorList>
            <consortium name="The Broad Institute Genome Sequencing Platform"/>
            <person name="Earl A."/>
            <person name="Ward D."/>
            <person name="Feldgarden M."/>
            <person name="Gevers D."/>
            <person name="Sizova M."/>
            <person name="Hazen A."/>
            <person name="Epstein S."/>
            <person name="Walker B."/>
            <person name="Young S.K."/>
            <person name="Zeng Q."/>
            <person name="Gargeya S."/>
            <person name="Fitzgerald M."/>
            <person name="Haas B."/>
            <person name="Abouelleil A."/>
            <person name="Alvarado L."/>
            <person name="Arachchi H.M."/>
            <person name="Berlin A."/>
            <person name="Chapman S.B."/>
            <person name="Goldberg J."/>
            <person name="Griggs A."/>
            <person name="Gujja S."/>
            <person name="Hansen M."/>
            <person name="Howarth C."/>
            <person name="Imamovic A."/>
            <person name="Larimer J."/>
            <person name="McCowen C."/>
            <person name="Montmayeur A."/>
            <person name="Murphy C."/>
            <person name="Neiman D."/>
            <person name="Pearson M."/>
            <person name="Priest M."/>
            <person name="Roberts A."/>
            <person name="Saif S."/>
            <person name="Shea T."/>
            <person name="Sisk P."/>
            <person name="Sykes S."/>
            <person name="Wortman J."/>
            <person name="Nusbaum C."/>
            <person name="Birren B."/>
        </authorList>
    </citation>
    <scope>NUCLEOTIDE SEQUENCE [LARGE SCALE GENOMIC DNA]</scope>
    <source>
        <strain evidence="1 2">CM2</strain>
    </source>
</reference>
<dbReference type="PATRIC" id="fig|796939.3.peg.229"/>
<dbReference type="InterPro" id="IPR013324">
    <property type="entry name" value="RNA_pol_sigma_r3/r4-like"/>
</dbReference>
<gene>
    <name evidence="1" type="ORF">HMPREF9630_00225</name>
</gene>
<dbReference type="OrthoDB" id="2060144at2"/>
<dbReference type="Gene3D" id="1.20.140.160">
    <property type="match status" value="1"/>
</dbReference>
<evidence type="ECO:0000313" key="1">
    <source>
        <dbReference type="EMBL" id="EHL18500.1"/>
    </source>
</evidence>
<dbReference type="HOGENOM" id="CLU_1658534_0_0_9"/>
<evidence type="ECO:0000313" key="2">
    <source>
        <dbReference type="Proteomes" id="UP000017818"/>
    </source>
</evidence>
<comment type="caution">
    <text evidence="1">The sequence shown here is derived from an EMBL/GenBank/DDBJ whole genome shotgun (WGS) entry which is preliminary data.</text>
</comment>
<dbReference type="Proteomes" id="UP000017818">
    <property type="component" value="Unassembled WGS sequence"/>
</dbReference>
<accession>V9HRR8</accession>
<dbReference type="AlphaFoldDB" id="V9HRR8"/>
<sequence>MENIHVIKLLEYYSKINKYIILCEEDIKALEEMYYLPQSVDAGEARAVNKISNITENLALNVPEQVKEDIAELKADILLHKQAKEFIKKSLQKLNYQQYMVIKKFYINKYTWIKISKELNYSERQCKNIRQDAISSIKKDLEAMKKDCPLFPFFCDIIGIRKNY</sequence>
<evidence type="ECO:0008006" key="3">
    <source>
        <dbReference type="Google" id="ProtNLM"/>
    </source>
</evidence>
<dbReference type="EMBL" id="AFZF02000009">
    <property type="protein sequence ID" value="EHL18500.1"/>
    <property type="molecule type" value="Genomic_DNA"/>
</dbReference>
<dbReference type="SUPFAM" id="SSF88659">
    <property type="entry name" value="Sigma3 and sigma4 domains of RNA polymerase sigma factors"/>
    <property type="match status" value="1"/>
</dbReference>
<organism evidence="1 2">
    <name type="scientific">Peptoanaerobacter stomatis</name>
    <dbReference type="NCBI Taxonomy" id="796937"/>
    <lineage>
        <taxon>Bacteria</taxon>
        <taxon>Bacillati</taxon>
        <taxon>Bacillota</taxon>
        <taxon>Clostridia</taxon>
        <taxon>Peptostreptococcales</taxon>
        <taxon>Filifactoraceae</taxon>
        <taxon>Peptoanaerobacter</taxon>
    </lineage>
</organism>
<protein>
    <recommendedName>
        <fullName evidence="3">Sigma-70, region 4</fullName>
    </recommendedName>
</protein>
<proteinExistence type="predicted"/>
<name>V9HRR8_9FIRM</name>
<dbReference type="RefSeq" id="WP_009527711.1">
    <property type="nucleotide sequence ID" value="NZ_JH815225.1"/>
</dbReference>